<dbReference type="EMBL" id="QQOH01000005">
    <property type="protein sequence ID" value="RDE18387.1"/>
    <property type="molecule type" value="Genomic_DNA"/>
</dbReference>
<dbReference type="InterPro" id="IPR044925">
    <property type="entry name" value="His-Me_finger_sf"/>
</dbReference>
<dbReference type="Proteomes" id="UP000253769">
    <property type="component" value="Unassembled WGS sequence"/>
</dbReference>
<comment type="similarity">
    <text evidence="1">Belongs to the EndA/NucM nuclease family.</text>
</comment>
<dbReference type="InterPro" id="IPR007346">
    <property type="entry name" value="Endonuclease-I"/>
</dbReference>
<sequence length="267" mass="30540">MRGFLLRGVQSQPPLEPYAVPPLALFSLIAALLLIPSLNAAEHPSSFAKAKRLAAKIYADQPVSFYCGCAIETQGKKLKPDLSSCGYQVRKQPRRANRIEWEHLMPAYHFGHQRQCWQQGGRKNCKKDPQFRKMEADLHNLVPAIGEVNGDRSNFRFGLLDADSTNYGACQIKIDFKQRVAEPPRHSRGAIARTYLYMRDQYNLRLSKSQSRLMQSWSRQHPVTSWECQRNDRIQARQGNDNPWVSRACKSLTQLNNGTRTSRLNVN</sequence>
<keyword evidence="3" id="KW-0378">Hydrolase</keyword>
<gene>
    <name evidence="4" type="ORF">DV711_17185</name>
</gene>
<proteinExistence type="inferred from homology"/>
<comment type="caution">
    <text evidence="4">The sequence shown here is derived from an EMBL/GenBank/DDBJ whole genome shotgun (WGS) entry which is preliminary data.</text>
</comment>
<evidence type="ECO:0000256" key="2">
    <source>
        <dbReference type="ARBA" id="ARBA00022722"/>
    </source>
</evidence>
<accession>A0A369W9P5</accession>
<evidence type="ECO:0000256" key="3">
    <source>
        <dbReference type="ARBA" id="ARBA00022801"/>
    </source>
</evidence>
<dbReference type="PANTHER" id="PTHR33607:SF2">
    <property type="entry name" value="ENDONUCLEASE-1"/>
    <property type="match status" value="1"/>
</dbReference>
<dbReference type="SUPFAM" id="SSF54060">
    <property type="entry name" value="His-Me finger endonucleases"/>
    <property type="match status" value="1"/>
</dbReference>
<name>A0A369W9P5_9GAMM</name>
<dbReference type="PANTHER" id="PTHR33607">
    <property type="entry name" value="ENDONUCLEASE-1"/>
    <property type="match status" value="1"/>
</dbReference>
<dbReference type="GO" id="GO:0004518">
    <property type="term" value="F:nuclease activity"/>
    <property type="evidence" value="ECO:0007669"/>
    <property type="project" value="UniProtKB-KW"/>
</dbReference>
<dbReference type="AlphaFoldDB" id="A0A369W9P5"/>
<dbReference type="GO" id="GO:0016787">
    <property type="term" value="F:hydrolase activity"/>
    <property type="evidence" value="ECO:0007669"/>
    <property type="project" value="UniProtKB-KW"/>
</dbReference>
<dbReference type="OrthoDB" id="9800417at2"/>
<evidence type="ECO:0000313" key="4">
    <source>
        <dbReference type="EMBL" id="RDE18387.1"/>
    </source>
</evidence>
<keyword evidence="5" id="KW-1185">Reference proteome</keyword>
<keyword evidence="2" id="KW-0540">Nuclease</keyword>
<dbReference type="Pfam" id="PF04231">
    <property type="entry name" value="Endonuclease_1"/>
    <property type="match status" value="1"/>
</dbReference>
<evidence type="ECO:0000313" key="5">
    <source>
        <dbReference type="Proteomes" id="UP000253769"/>
    </source>
</evidence>
<protein>
    <submittedName>
        <fullName evidence="4">Deoxyribonuclease I</fullName>
    </submittedName>
</protein>
<evidence type="ECO:0000256" key="1">
    <source>
        <dbReference type="ARBA" id="ARBA00006429"/>
    </source>
</evidence>
<reference evidence="4 5" key="1">
    <citation type="submission" date="2018-07" db="EMBL/GenBank/DDBJ databases">
        <title>Motiliproteus coralliicola sp. nov., a bacterium isolated from Coral.</title>
        <authorList>
            <person name="Wang G."/>
        </authorList>
    </citation>
    <scope>NUCLEOTIDE SEQUENCE [LARGE SCALE GENOMIC DNA]</scope>
    <source>
        <strain evidence="4 5">C34</strain>
    </source>
</reference>
<organism evidence="4 5">
    <name type="scientific">Motiliproteus coralliicola</name>
    <dbReference type="NCBI Taxonomy" id="2283196"/>
    <lineage>
        <taxon>Bacteria</taxon>
        <taxon>Pseudomonadati</taxon>
        <taxon>Pseudomonadota</taxon>
        <taxon>Gammaproteobacteria</taxon>
        <taxon>Oceanospirillales</taxon>
        <taxon>Oceanospirillaceae</taxon>
        <taxon>Motiliproteus</taxon>
    </lineage>
</organism>